<dbReference type="EMBL" id="AGUF01000016">
    <property type="protein sequence ID" value="EHK67707.1"/>
    <property type="molecule type" value="Genomic_DNA"/>
</dbReference>
<reference evidence="12 13" key="1">
    <citation type="journal article" date="2012" name="J. Bacteriol.">
        <title>Genome sequence of the highly efficient arsenite-oxidizing bacterium Achromobacter arsenitoxydans SY8.</title>
        <authorList>
            <person name="Li X."/>
            <person name="Hu Y."/>
            <person name="Gong J."/>
            <person name="Lin Y."/>
            <person name="Johnstone L."/>
            <person name="Rensing C."/>
            <person name="Wang G."/>
        </authorList>
    </citation>
    <scope>NUCLEOTIDE SEQUENCE [LARGE SCALE GENOMIC DNA]</scope>
    <source>
        <strain evidence="12 13">SY8</strain>
    </source>
</reference>
<comment type="caution">
    <text evidence="12">The sequence shown here is derived from an EMBL/GenBank/DDBJ whole genome shotgun (WGS) entry which is preliminary data.</text>
</comment>
<keyword evidence="4 9" id="KW-0732">Signal</keyword>
<sequence>MLFVRLRALLVALVTCIPALAEAGVVITGTRVVYPMGSREVNIRLRNVDQKPVLVQSWIDDGSVNESPGRLDVPFVISPPMSRVEPQRGQTLRVVYTGADLPQDRESLFFLNVLEVPPKSERTENVNFMQLAIRTRLKLFLRPDALATPVEEAHKALIWHAAAQGALRVENPTPYHMSFSQVMTNTRDGQAGYEQGMVAPFSTLELARTPGKVQTGEPLAAGLVRFGVINDYGAEVLGESEIRSRP</sequence>
<evidence type="ECO:0000256" key="3">
    <source>
        <dbReference type="ARBA" id="ARBA00022558"/>
    </source>
</evidence>
<keyword evidence="3" id="KW-1029">Fimbrium biogenesis</keyword>
<evidence type="ECO:0000256" key="4">
    <source>
        <dbReference type="ARBA" id="ARBA00022729"/>
    </source>
</evidence>
<comment type="similarity">
    <text evidence="2 8">Belongs to the periplasmic pilus chaperone family.</text>
</comment>
<dbReference type="Pfam" id="PF02753">
    <property type="entry name" value="PapD_C"/>
    <property type="match status" value="1"/>
</dbReference>
<name>H0F1Y1_9BURK</name>
<dbReference type="InterPro" id="IPR008962">
    <property type="entry name" value="PapD-like_sf"/>
</dbReference>
<accession>H0F1Y1</accession>
<gene>
    <name evidence="12" type="ORF">KYC_03837</name>
</gene>
<dbReference type="STRING" id="477184.KYC_03837"/>
<keyword evidence="13" id="KW-1185">Reference proteome</keyword>
<evidence type="ECO:0000259" key="10">
    <source>
        <dbReference type="Pfam" id="PF00345"/>
    </source>
</evidence>
<dbReference type="InterPro" id="IPR018046">
    <property type="entry name" value="Pili_assmbl_chaperone_CS"/>
</dbReference>
<comment type="subcellular location">
    <subcellularLocation>
        <location evidence="1 8">Periplasm</location>
    </subcellularLocation>
</comment>
<proteinExistence type="inferred from homology"/>
<keyword evidence="5" id="KW-0574">Periplasm</keyword>
<dbReference type="PATRIC" id="fig|477184.5.peg.759"/>
<dbReference type="Gene3D" id="2.60.40.10">
    <property type="entry name" value="Immunoglobulins"/>
    <property type="match status" value="2"/>
</dbReference>
<dbReference type="InterPro" id="IPR016148">
    <property type="entry name" value="Pili_assmbl_chaperone_C"/>
</dbReference>
<dbReference type="AlphaFoldDB" id="H0F1Y1"/>
<evidence type="ECO:0000259" key="11">
    <source>
        <dbReference type="Pfam" id="PF02753"/>
    </source>
</evidence>
<feature type="chain" id="PRO_5003532015" evidence="9">
    <location>
        <begin position="24"/>
        <end position="246"/>
    </location>
</feature>
<feature type="domain" description="Pili assembly chaperone C-terminal" evidence="11">
    <location>
        <begin position="169"/>
        <end position="235"/>
    </location>
</feature>
<feature type="signal peptide" evidence="9">
    <location>
        <begin position="1"/>
        <end position="23"/>
    </location>
</feature>
<dbReference type="PANTHER" id="PTHR30251">
    <property type="entry name" value="PILUS ASSEMBLY CHAPERONE"/>
    <property type="match status" value="1"/>
</dbReference>
<dbReference type="FunFam" id="2.60.40.10:FF:000458">
    <property type="entry name" value="Molecular chaperone FimC"/>
    <property type="match status" value="1"/>
</dbReference>
<keyword evidence="7" id="KW-0393">Immunoglobulin domain</keyword>
<organism evidence="12 13">
    <name type="scientific">Achromobacter arsenitoxydans SY8</name>
    <dbReference type="NCBI Taxonomy" id="477184"/>
    <lineage>
        <taxon>Bacteria</taxon>
        <taxon>Pseudomonadati</taxon>
        <taxon>Pseudomonadota</taxon>
        <taxon>Betaproteobacteria</taxon>
        <taxon>Burkholderiales</taxon>
        <taxon>Alcaligenaceae</taxon>
        <taxon>Achromobacter</taxon>
    </lineage>
</organism>
<dbReference type="InterPro" id="IPR016147">
    <property type="entry name" value="Pili_assmbl_chaperone_N"/>
</dbReference>
<dbReference type="Proteomes" id="UP000003113">
    <property type="component" value="Unassembled WGS sequence"/>
</dbReference>
<dbReference type="PRINTS" id="PR00969">
    <property type="entry name" value="CHAPERONPILI"/>
</dbReference>
<feature type="domain" description="Pili assembly chaperone N-terminal" evidence="10">
    <location>
        <begin position="24"/>
        <end position="146"/>
    </location>
</feature>
<evidence type="ECO:0000256" key="1">
    <source>
        <dbReference type="ARBA" id="ARBA00004418"/>
    </source>
</evidence>
<evidence type="ECO:0000256" key="9">
    <source>
        <dbReference type="SAM" id="SignalP"/>
    </source>
</evidence>
<evidence type="ECO:0000313" key="13">
    <source>
        <dbReference type="Proteomes" id="UP000003113"/>
    </source>
</evidence>
<dbReference type="GO" id="GO:0071555">
    <property type="term" value="P:cell wall organization"/>
    <property type="evidence" value="ECO:0007669"/>
    <property type="project" value="InterPro"/>
</dbReference>
<dbReference type="InterPro" id="IPR001829">
    <property type="entry name" value="Pili_assmbl_chaperone_bac"/>
</dbReference>
<dbReference type="PROSITE" id="PS00635">
    <property type="entry name" value="PILI_CHAPERONE"/>
    <property type="match status" value="1"/>
</dbReference>
<keyword evidence="6 8" id="KW-0143">Chaperone</keyword>
<evidence type="ECO:0000256" key="6">
    <source>
        <dbReference type="ARBA" id="ARBA00023186"/>
    </source>
</evidence>
<dbReference type="InterPro" id="IPR013783">
    <property type="entry name" value="Ig-like_fold"/>
</dbReference>
<evidence type="ECO:0000256" key="7">
    <source>
        <dbReference type="ARBA" id="ARBA00023319"/>
    </source>
</evidence>
<dbReference type="Pfam" id="PF00345">
    <property type="entry name" value="PapD_N"/>
    <property type="match status" value="1"/>
</dbReference>
<dbReference type="SUPFAM" id="SSF49584">
    <property type="entry name" value="Periplasmic chaperone C-domain"/>
    <property type="match status" value="1"/>
</dbReference>
<evidence type="ECO:0000313" key="12">
    <source>
        <dbReference type="EMBL" id="EHK67707.1"/>
    </source>
</evidence>
<dbReference type="InterPro" id="IPR050643">
    <property type="entry name" value="Periplasmic_pilus_chap"/>
</dbReference>
<dbReference type="GO" id="GO:0030288">
    <property type="term" value="C:outer membrane-bounded periplasmic space"/>
    <property type="evidence" value="ECO:0007669"/>
    <property type="project" value="InterPro"/>
</dbReference>
<evidence type="ECO:0000256" key="8">
    <source>
        <dbReference type="RuleBase" id="RU003918"/>
    </source>
</evidence>
<dbReference type="SUPFAM" id="SSF49354">
    <property type="entry name" value="PapD-like"/>
    <property type="match status" value="1"/>
</dbReference>
<evidence type="ECO:0000256" key="5">
    <source>
        <dbReference type="ARBA" id="ARBA00022764"/>
    </source>
</evidence>
<dbReference type="PANTHER" id="PTHR30251:SF2">
    <property type="entry name" value="FIMBRIAL CHAPERONE YADV-RELATED"/>
    <property type="match status" value="1"/>
</dbReference>
<evidence type="ECO:0000256" key="2">
    <source>
        <dbReference type="ARBA" id="ARBA00007399"/>
    </source>
</evidence>
<dbReference type="InterPro" id="IPR036316">
    <property type="entry name" value="Pili_assmbl_chap_C_dom_sf"/>
</dbReference>
<protein>
    <submittedName>
        <fullName evidence="12">Pili assembly chaperone</fullName>
    </submittedName>
</protein>
<dbReference type="RefSeq" id="WP_008159031.1">
    <property type="nucleotide sequence ID" value="NZ_AGUF01000016.1"/>
</dbReference>
<dbReference type="eggNOG" id="COG3121">
    <property type="taxonomic scope" value="Bacteria"/>
</dbReference>